<dbReference type="Gene3D" id="3.40.980.10">
    <property type="entry name" value="MoaB/Mog-like domain"/>
    <property type="match status" value="1"/>
</dbReference>
<gene>
    <name evidence="3" type="ORF">ERS852478_03406</name>
</gene>
<dbReference type="InterPro" id="IPR036425">
    <property type="entry name" value="MoaB/Mog-like_dom_sf"/>
</dbReference>
<dbReference type="AlphaFoldDB" id="A0A174GLG6"/>
<comment type="similarity">
    <text evidence="1">Belongs to the MoeA family.</text>
</comment>
<dbReference type="eggNOG" id="COG0303">
    <property type="taxonomic scope" value="Bacteria"/>
</dbReference>
<dbReference type="InterPro" id="IPR038987">
    <property type="entry name" value="MoeA-like"/>
</dbReference>
<dbReference type="Gene3D" id="3.90.105.10">
    <property type="entry name" value="Molybdopterin biosynthesis moea protein, domain 2"/>
    <property type="match status" value="1"/>
</dbReference>
<dbReference type="Proteomes" id="UP000095431">
    <property type="component" value="Unassembled WGS sequence"/>
</dbReference>
<keyword evidence="1" id="KW-0479">Metal-binding</keyword>
<keyword evidence="1" id="KW-0460">Magnesium</keyword>
<reference evidence="3 4" key="1">
    <citation type="submission" date="2015-09" db="EMBL/GenBank/DDBJ databases">
        <authorList>
            <consortium name="Pathogen Informatics"/>
        </authorList>
    </citation>
    <scope>NUCLEOTIDE SEQUENCE [LARGE SCALE GENOMIC DNA]</scope>
    <source>
        <strain evidence="3 4">2789STDY5834863</strain>
    </source>
</reference>
<name>A0A174GLG6_9FIRM</name>
<dbReference type="GO" id="GO:0061599">
    <property type="term" value="F:molybdopterin molybdotransferase activity"/>
    <property type="evidence" value="ECO:0007669"/>
    <property type="project" value="UniProtKB-UniRule"/>
</dbReference>
<dbReference type="GO" id="GO:0046872">
    <property type="term" value="F:metal ion binding"/>
    <property type="evidence" value="ECO:0007669"/>
    <property type="project" value="UniProtKB-UniRule"/>
</dbReference>
<dbReference type="InterPro" id="IPR001453">
    <property type="entry name" value="MoaB/Mog_dom"/>
</dbReference>
<comment type="function">
    <text evidence="1">Catalyzes the insertion of molybdate into adenylated molybdopterin with the concomitant release of AMP.</text>
</comment>
<keyword evidence="1" id="KW-0500">Molybdenum</keyword>
<protein>
    <recommendedName>
        <fullName evidence="1">Molybdopterin molybdenumtransferase</fullName>
        <ecNumber evidence="1">2.10.1.1</ecNumber>
    </recommendedName>
</protein>
<dbReference type="EMBL" id="CYZN01000033">
    <property type="protein sequence ID" value="CUO63384.1"/>
    <property type="molecule type" value="Genomic_DNA"/>
</dbReference>
<evidence type="ECO:0000256" key="1">
    <source>
        <dbReference type="RuleBase" id="RU365090"/>
    </source>
</evidence>
<accession>A0A174GLG6</accession>
<evidence type="ECO:0000313" key="3">
    <source>
        <dbReference type="EMBL" id="CUO63384.1"/>
    </source>
</evidence>
<dbReference type="GO" id="GO:0005829">
    <property type="term" value="C:cytosol"/>
    <property type="evidence" value="ECO:0007669"/>
    <property type="project" value="TreeGrafter"/>
</dbReference>
<keyword evidence="1" id="KW-0501">Molybdenum cofactor biosynthesis</keyword>
<dbReference type="EC" id="2.10.1.1" evidence="1"/>
<dbReference type="PANTHER" id="PTHR10192">
    <property type="entry name" value="MOLYBDOPTERIN BIOSYNTHESIS PROTEIN"/>
    <property type="match status" value="1"/>
</dbReference>
<dbReference type="SUPFAM" id="SSF53218">
    <property type="entry name" value="Molybdenum cofactor biosynthesis proteins"/>
    <property type="match status" value="1"/>
</dbReference>
<sequence>MYNKIQMGIEGNKKQKEGTILMKEIRTEDAVGHILCHDITQIIKDVKKGVLFKKGHIVREEDIPLLLSVGKEHLYVWEKKEGILHENEGAEILYKICAGDSDTMHGSDIKEGKIELIADIDGVLKIRREALLAVNSLGEMMIASRHGDFPVKKGDKLAGTRIIPLVIEKEKMDRAAEVAGTEPIFSILPYKKKKVGIVTTGSEVQKSLITDTFTPVLRDKFAKFPSEVIGQTKPGDDMEQITADILKFIEEGADMVVCSGGMSVDPDDRTPGAIKATGTRIVSYGAPVLPGAMMLVSYYEKDGRQIPILGLPGCVMYAKNTIFDLLLPRLMADDEITLSEINQLGEGGLCLNCDVCTFPNCGFGK</sequence>
<comment type="catalytic activity">
    <reaction evidence="1">
        <text>adenylyl-molybdopterin + molybdate = Mo-molybdopterin + AMP + H(+)</text>
        <dbReference type="Rhea" id="RHEA:35047"/>
        <dbReference type="ChEBI" id="CHEBI:15378"/>
        <dbReference type="ChEBI" id="CHEBI:36264"/>
        <dbReference type="ChEBI" id="CHEBI:62727"/>
        <dbReference type="ChEBI" id="CHEBI:71302"/>
        <dbReference type="ChEBI" id="CHEBI:456215"/>
    </reaction>
</comment>
<evidence type="ECO:0000313" key="4">
    <source>
        <dbReference type="Proteomes" id="UP000095431"/>
    </source>
</evidence>
<dbReference type="CDD" id="cd03522">
    <property type="entry name" value="MoeA_like"/>
    <property type="match status" value="1"/>
</dbReference>
<comment type="pathway">
    <text evidence="1">Cofactor biosynthesis; molybdopterin biosynthesis.</text>
</comment>
<evidence type="ECO:0000259" key="2">
    <source>
        <dbReference type="SMART" id="SM00852"/>
    </source>
</evidence>
<keyword evidence="1" id="KW-0808">Transferase</keyword>
<dbReference type="PANTHER" id="PTHR10192:SF28">
    <property type="entry name" value="MOLYBDOPTERIN MOLYBDENUMTRANSFERASE"/>
    <property type="match status" value="1"/>
</dbReference>
<comment type="cofactor">
    <cofactor evidence="1">
        <name>Mg(2+)</name>
        <dbReference type="ChEBI" id="CHEBI:18420"/>
    </cofactor>
</comment>
<feature type="domain" description="MoaB/Mog" evidence="2">
    <location>
        <begin position="196"/>
        <end position="332"/>
    </location>
</feature>
<proteinExistence type="inferred from homology"/>
<organism evidence="3 4">
    <name type="scientific">Blautia wexlerae</name>
    <dbReference type="NCBI Taxonomy" id="418240"/>
    <lineage>
        <taxon>Bacteria</taxon>
        <taxon>Bacillati</taxon>
        <taxon>Bacillota</taxon>
        <taxon>Clostridia</taxon>
        <taxon>Lachnospirales</taxon>
        <taxon>Lachnospiraceae</taxon>
        <taxon>Blautia</taxon>
    </lineage>
</organism>
<dbReference type="UniPathway" id="UPA00344"/>
<dbReference type="SMART" id="SM00852">
    <property type="entry name" value="MoCF_biosynth"/>
    <property type="match status" value="1"/>
</dbReference>
<dbReference type="GO" id="GO:0006777">
    <property type="term" value="P:Mo-molybdopterin cofactor biosynthetic process"/>
    <property type="evidence" value="ECO:0007669"/>
    <property type="project" value="UniProtKB-UniRule"/>
</dbReference>
<dbReference type="Pfam" id="PF00994">
    <property type="entry name" value="MoCF_biosynth"/>
    <property type="match status" value="1"/>
</dbReference>